<dbReference type="Proteomes" id="UP001187471">
    <property type="component" value="Unassembled WGS sequence"/>
</dbReference>
<gene>
    <name evidence="2" type="ORF">RJ640_005142</name>
</gene>
<sequence>MSSITLKVEQVVPGWKEAILEEMRALEKNGRLGQWSCQNGQADHTMLTRHSTDGKIVVLIVYVEDIILTGDDTAEMERLKQCLATEFENKDLGSLKFLLGMDIA</sequence>
<proteinExistence type="predicted"/>
<evidence type="ECO:0000259" key="1">
    <source>
        <dbReference type="Pfam" id="PF07727"/>
    </source>
</evidence>
<dbReference type="AlphaFoldDB" id="A0AA88UU70"/>
<dbReference type="Pfam" id="PF07727">
    <property type="entry name" value="RVT_2"/>
    <property type="match status" value="1"/>
</dbReference>
<reference evidence="2" key="1">
    <citation type="submission" date="2022-12" db="EMBL/GenBank/DDBJ databases">
        <title>Draft genome assemblies for two species of Escallonia (Escalloniales).</title>
        <authorList>
            <person name="Chanderbali A."/>
            <person name="Dervinis C."/>
            <person name="Anghel I."/>
            <person name="Soltis D."/>
            <person name="Soltis P."/>
            <person name="Zapata F."/>
        </authorList>
    </citation>
    <scope>NUCLEOTIDE SEQUENCE</scope>
    <source>
        <strain evidence="2">UCBG92.1500</strain>
        <tissue evidence="2">Leaf</tissue>
    </source>
</reference>
<keyword evidence="3" id="KW-1185">Reference proteome</keyword>
<comment type="caution">
    <text evidence="2">The sequence shown here is derived from an EMBL/GenBank/DDBJ whole genome shotgun (WGS) entry which is preliminary data.</text>
</comment>
<feature type="domain" description="Reverse transcriptase Ty1/copia-type" evidence="1">
    <location>
        <begin position="32"/>
        <end position="103"/>
    </location>
</feature>
<organism evidence="2 3">
    <name type="scientific">Escallonia rubra</name>
    <dbReference type="NCBI Taxonomy" id="112253"/>
    <lineage>
        <taxon>Eukaryota</taxon>
        <taxon>Viridiplantae</taxon>
        <taxon>Streptophyta</taxon>
        <taxon>Embryophyta</taxon>
        <taxon>Tracheophyta</taxon>
        <taxon>Spermatophyta</taxon>
        <taxon>Magnoliopsida</taxon>
        <taxon>eudicotyledons</taxon>
        <taxon>Gunneridae</taxon>
        <taxon>Pentapetalae</taxon>
        <taxon>asterids</taxon>
        <taxon>campanulids</taxon>
        <taxon>Escalloniales</taxon>
        <taxon>Escalloniaceae</taxon>
        <taxon>Escallonia</taxon>
    </lineage>
</organism>
<dbReference type="EMBL" id="JAVXUO010000311">
    <property type="protein sequence ID" value="KAK2993448.1"/>
    <property type="molecule type" value="Genomic_DNA"/>
</dbReference>
<evidence type="ECO:0000313" key="2">
    <source>
        <dbReference type="EMBL" id="KAK2993448.1"/>
    </source>
</evidence>
<evidence type="ECO:0000313" key="3">
    <source>
        <dbReference type="Proteomes" id="UP001187471"/>
    </source>
</evidence>
<accession>A0AA88UU70</accession>
<name>A0AA88UU70_9ASTE</name>
<protein>
    <recommendedName>
        <fullName evidence="1">Reverse transcriptase Ty1/copia-type domain-containing protein</fullName>
    </recommendedName>
</protein>
<dbReference type="InterPro" id="IPR013103">
    <property type="entry name" value="RVT_2"/>
</dbReference>